<organism evidence="2 3">
    <name type="scientific">Aestuariibaculum lutulentum</name>
    <dbReference type="NCBI Taxonomy" id="2920935"/>
    <lineage>
        <taxon>Bacteria</taxon>
        <taxon>Pseudomonadati</taxon>
        <taxon>Bacteroidota</taxon>
        <taxon>Flavobacteriia</taxon>
        <taxon>Flavobacteriales</taxon>
        <taxon>Flavobacteriaceae</taxon>
    </lineage>
</organism>
<dbReference type="CDD" id="cd02440">
    <property type="entry name" value="AdoMet_MTases"/>
    <property type="match status" value="1"/>
</dbReference>
<dbReference type="InterPro" id="IPR013216">
    <property type="entry name" value="Methyltransf_11"/>
</dbReference>
<comment type="caution">
    <text evidence="2">The sequence shown here is derived from an EMBL/GenBank/DDBJ whole genome shotgun (WGS) entry which is preliminary data.</text>
</comment>
<feature type="domain" description="Methyltransferase type 11" evidence="1">
    <location>
        <begin position="41"/>
        <end position="134"/>
    </location>
</feature>
<name>A0ABS9RL61_9FLAO</name>
<dbReference type="PANTHER" id="PTHR43591">
    <property type="entry name" value="METHYLTRANSFERASE"/>
    <property type="match status" value="1"/>
</dbReference>
<evidence type="ECO:0000259" key="1">
    <source>
        <dbReference type="Pfam" id="PF08241"/>
    </source>
</evidence>
<dbReference type="Gene3D" id="3.40.50.150">
    <property type="entry name" value="Vaccinia Virus protein VP39"/>
    <property type="match status" value="1"/>
</dbReference>
<dbReference type="EMBL" id="JAKVQD010000006">
    <property type="protein sequence ID" value="MCH4553681.1"/>
    <property type="molecule type" value="Genomic_DNA"/>
</dbReference>
<sequence length="263" mass="29784">MEINDVWKAGDPYEYFMGRWSSLMAAKFLKWLDAGLGKNWLDVGCGTGALSESIEQHCKPMSLSCIDPSEGFIEQVKQRILITGQFRVGSVENLPFKNESFEVVVSGLALNFFQNLEKALSELKRVSRPNGVIAAYVWDYSDRMDFLRYFWDAAYQIDSKSKVFDEGLRFPICNSENLIKAFEKANLKNIESTKLDIETNFKNFDDYWNPFLGGQGPAPSYLASLDSEHKEALKSNLQERLKSESGGLVKLLARAIAIKGKFK</sequence>
<dbReference type="GO" id="GO:0008168">
    <property type="term" value="F:methyltransferase activity"/>
    <property type="evidence" value="ECO:0007669"/>
    <property type="project" value="UniProtKB-KW"/>
</dbReference>
<dbReference type="SUPFAM" id="SSF53335">
    <property type="entry name" value="S-adenosyl-L-methionine-dependent methyltransferases"/>
    <property type="match status" value="1"/>
</dbReference>
<evidence type="ECO:0000313" key="2">
    <source>
        <dbReference type="EMBL" id="MCH4553681.1"/>
    </source>
</evidence>
<dbReference type="RefSeq" id="WP_240574813.1">
    <property type="nucleotide sequence ID" value="NZ_CP136709.1"/>
</dbReference>
<dbReference type="Pfam" id="PF08241">
    <property type="entry name" value="Methyltransf_11"/>
    <property type="match status" value="1"/>
</dbReference>
<gene>
    <name evidence="2" type="ORF">MKW35_13730</name>
</gene>
<dbReference type="GO" id="GO:0032259">
    <property type="term" value="P:methylation"/>
    <property type="evidence" value="ECO:0007669"/>
    <property type="project" value="UniProtKB-KW"/>
</dbReference>
<dbReference type="Proteomes" id="UP001156141">
    <property type="component" value="Unassembled WGS sequence"/>
</dbReference>
<dbReference type="InterPro" id="IPR029063">
    <property type="entry name" value="SAM-dependent_MTases_sf"/>
</dbReference>
<accession>A0ABS9RL61</accession>
<proteinExistence type="predicted"/>
<keyword evidence="2" id="KW-0808">Transferase</keyword>
<reference evidence="2" key="1">
    <citation type="submission" date="2022-02" db="EMBL/GenBank/DDBJ databases">
        <title>Aestuariibaculum sp., a marine bacterium isolated from sediment in Guangxi.</title>
        <authorList>
            <person name="Ying J."/>
        </authorList>
    </citation>
    <scope>NUCLEOTIDE SEQUENCE</scope>
    <source>
        <strain evidence="2">L182</strain>
    </source>
</reference>
<protein>
    <submittedName>
        <fullName evidence="2">Class I SAM-dependent methyltransferase</fullName>
    </submittedName>
</protein>
<evidence type="ECO:0000313" key="3">
    <source>
        <dbReference type="Proteomes" id="UP001156141"/>
    </source>
</evidence>
<keyword evidence="3" id="KW-1185">Reference proteome</keyword>
<keyword evidence="2" id="KW-0489">Methyltransferase</keyword>